<sequence>MSVSQLKRVQVALKPKCPLTTNYCDSDKIPTFFNAQG</sequence>
<dbReference type="Proteomes" id="UP000326678">
    <property type="component" value="Chromosome Gxm1"/>
</dbReference>
<name>A0A5P8W7K6_9NOSO</name>
<proteinExistence type="predicted"/>
<evidence type="ECO:0000313" key="2">
    <source>
        <dbReference type="Proteomes" id="UP000326678"/>
    </source>
</evidence>
<organism evidence="1 2">
    <name type="scientific">Nostoc sphaeroides CCNUC1</name>
    <dbReference type="NCBI Taxonomy" id="2653204"/>
    <lineage>
        <taxon>Bacteria</taxon>
        <taxon>Bacillati</taxon>
        <taxon>Cyanobacteriota</taxon>
        <taxon>Cyanophyceae</taxon>
        <taxon>Nostocales</taxon>
        <taxon>Nostocaceae</taxon>
        <taxon>Nostoc</taxon>
    </lineage>
</organism>
<dbReference type="EMBL" id="CP045226">
    <property type="protein sequence ID" value="QFS48757.1"/>
    <property type="molecule type" value="Genomic_DNA"/>
</dbReference>
<protein>
    <submittedName>
        <fullName evidence="1">Uncharacterized protein</fullName>
    </submittedName>
</protein>
<gene>
    <name evidence="1" type="ORF">GXM_06251</name>
</gene>
<keyword evidence="2" id="KW-1185">Reference proteome</keyword>
<accession>A0A5P8W7K6</accession>
<dbReference type="KEGG" id="nsh:GXM_06251"/>
<dbReference type="AlphaFoldDB" id="A0A5P8W7K6"/>
<evidence type="ECO:0000313" key="1">
    <source>
        <dbReference type="EMBL" id="QFS48757.1"/>
    </source>
</evidence>
<reference evidence="1 2" key="1">
    <citation type="submission" date="2019-10" db="EMBL/GenBank/DDBJ databases">
        <title>Genomic and transcriptomic insights into the perfect genentic adaptation of a filamentous nitrogen-fixing cyanobacterium to rice fields.</title>
        <authorList>
            <person name="Chen Z."/>
        </authorList>
    </citation>
    <scope>NUCLEOTIDE SEQUENCE [LARGE SCALE GENOMIC DNA]</scope>
    <source>
        <strain evidence="1">CCNUC1</strain>
    </source>
</reference>